<keyword evidence="3" id="KW-0472">Membrane</keyword>
<accession>A0ABM8E8L4</accession>
<evidence type="ECO:0000256" key="2">
    <source>
        <dbReference type="ARBA" id="ARBA00022729"/>
    </source>
</evidence>
<reference evidence="8 9" key="1">
    <citation type="journal article" date="2023" name="Int. J. Syst. Evol. Microbiol.">
        <title>Methylocystis iwaonis sp. nov., a type II methane-oxidizing bacterium from surface soil of a rice paddy field in Japan, and emended description of the genus Methylocystis (ex Whittenbury et al. 1970) Bowman et al. 1993.</title>
        <authorList>
            <person name="Kaise H."/>
            <person name="Sawadogo J.B."/>
            <person name="Alam M.S."/>
            <person name="Ueno C."/>
            <person name="Dianou D."/>
            <person name="Shinjo R."/>
            <person name="Asakawa S."/>
        </authorList>
    </citation>
    <scope>NUCLEOTIDE SEQUENCE [LARGE SCALE GENOMIC DNA]</scope>
    <source>
        <strain evidence="8 9">SS37A-Re</strain>
    </source>
</reference>
<evidence type="ECO:0000259" key="7">
    <source>
        <dbReference type="Pfam" id="PF13505"/>
    </source>
</evidence>
<dbReference type="PANTHER" id="PTHR34001">
    <property type="entry name" value="BLL7405 PROTEIN"/>
    <property type="match status" value="1"/>
</dbReference>
<sequence>MKRIFLIATASLLALGSALAADLPSRKEAPVYVPPPPPPPLWTGFYAGLNLGGGWQDHTSSNVWGWGWNNGGNNTGGVVGGGQIGYNYQFGQSFLVGIETDFQGTSIGSGGNNNNPWLWGGFGPWGGWGGLNATARINWFGTVRGRLGWLFTPTLLVYGTGGFAYGDVQRNFWWNQNSVVQTGWTAGGGVEWLFLPNWSAKAEYLYTDISGNNQNQFFNPGFGLNNVNNHTRFHTVRAGVNYHFNLFGGSAPVLAKY</sequence>
<evidence type="ECO:0000256" key="6">
    <source>
        <dbReference type="SAM" id="SignalP"/>
    </source>
</evidence>
<keyword evidence="9" id="KW-1185">Reference proteome</keyword>
<dbReference type="RefSeq" id="WP_202072816.1">
    <property type="nucleotide sequence ID" value="NZ_AP027142.1"/>
</dbReference>
<dbReference type="InterPro" id="IPR051692">
    <property type="entry name" value="OMP-like"/>
</dbReference>
<keyword evidence="2 6" id="KW-0732">Signal</keyword>
<dbReference type="SUPFAM" id="SSF56925">
    <property type="entry name" value="OMPA-like"/>
    <property type="match status" value="1"/>
</dbReference>
<dbReference type="InterPro" id="IPR011250">
    <property type="entry name" value="OMP/PagP_B-barrel"/>
</dbReference>
<evidence type="ECO:0000256" key="5">
    <source>
        <dbReference type="ARBA" id="ARBA00038306"/>
    </source>
</evidence>
<feature type="chain" id="PRO_5045276544" evidence="6">
    <location>
        <begin position="21"/>
        <end position="257"/>
    </location>
</feature>
<evidence type="ECO:0000256" key="4">
    <source>
        <dbReference type="ARBA" id="ARBA00023237"/>
    </source>
</evidence>
<evidence type="ECO:0000256" key="1">
    <source>
        <dbReference type="ARBA" id="ARBA00004442"/>
    </source>
</evidence>
<gene>
    <name evidence="8" type="ORF">SS37A_17090</name>
</gene>
<proteinExistence type="inferred from homology"/>
<protein>
    <submittedName>
        <fullName evidence="8">Membrane protein</fullName>
    </submittedName>
</protein>
<evidence type="ECO:0000256" key="3">
    <source>
        <dbReference type="ARBA" id="ARBA00023136"/>
    </source>
</evidence>
<feature type="signal peptide" evidence="6">
    <location>
        <begin position="1"/>
        <end position="20"/>
    </location>
</feature>
<dbReference type="Pfam" id="PF13505">
    <property type="entry name" value="OMP_b-brl"/>
    <property type="match status" value="1"/>
</dbReference>
<organism evidence="8 9">
    <name type="scientific">Methylocystis iwaonis</name>
    <dbReference type="NCBI Taxonomy" id="2885079"/>
    <lineage>
        <taxon>Bacteria</taxon>
        <taxon>Pseudomonadati</taxon>
        <taxon>Pseudomonadota</taxon>
        <taxon>Alphaproteobacteria</taxon>
        <taxon>Hyphomicrobiales</taxon>
        <taxon>Methylocystaceae</taxon>
        <taxon>Methylocystis</taxon>
    </lineage>
</organism>
<dbReference type="InterPro" id="IPR027385">
    <property type="entry name" value="Beta-barrel_OMP"/>
</dbReference>
<comment type="similarity">
    <text evidence="5">Belongs to the Omp25/RopB family.</text>
</comment>
<keyword evidence="4" id="KW-0998">Cell outer membrane</keyword>
<feature type="domain" description="Outer membrane protein beta-barrel" evidence="7">
    <location>
        <begin position="42"/>
        <end position="244"/>
    </location>
</feature>
<dbReference type="PANTHER" id="PTHR34001:SF3">
    <property type="entry name" value="BLL7405 PROTEIN"/>
    <property type="match status" value="1"/>
</dbReference>
<comment type="subcellular location">
    <subcellularLocation>
        <location evidence="1">Cell outer membrane</location>
    </subcellularLocation>
</comment>
<dbReference type="Gene3D" id="2.40.160.20">
    <property type="match status" value="1"/>
</dbReference>
<dbReference type="EMBL" id="AP027142">
    <property type="protein sequence ID" value="BDV34180.1"/>
    <property type="molecule type" value="Genomic_DNA"/>
</dbReference>
<name>A0ABM8E8L4_9HYPH</name>
<evidence type="ECO:0000313" key="9">
    <source>
        <dbReference type="Proteomes" id="UP001317629"/>
    </source>
</evidence>
<evidence type="ECO:0000313" key="8">
    <source>
        <dbReference type="EMBL" id="BDV34180.1"/>
    </source>
</evidence>
<dbReference type="Proteomes" id="UP001317629">
    <property type="component" value="Chromosome"/>
</dbReference>